<dbReference type="InterPro" id="IPR003599">
    <property type="entry name" value="Ig_sub"/>
</dbReference>
<dbReference type="SMART" id="SM00406">
    <property type="entry name" value="IGv"/>
    <property type="match status" value="1"/>
</dbReference>
<feature type="domain" description="Ig-like" evidence="2">
    <location>
        <begin position="8"/>
        <end position="131"/>
    </location>
</feature>
<dbReference type="Ensembl" id="ENSSSUT00005024200.1">
    <property type="protein sequence ID" value="ENSSSUP00005021161.1"/>
    <property type="gene ID" value="ENSSSUG00005013716.1"/>
</dbReference>
<dbReference type="SUPFAM" id="SSF48726">
    <property type="entry name" value="Immunoglobulin"/>
    <property type="match status" value="1"/>
</dbReference>
<protein>
    <recommendedName>
        <fullName evidence="2">Ig-like domain-containing protein</fullName>
    </recommendedName>
</protein>
<dbReference type="Gene3D" id="2.60.40.10">
    <property type="entry name" value="Immunoglobulins"/>
    <property type="match status" value="1"/>
</dbReference>
<keyword evidence="1" id="KW-0732">Signal</keyword>
<dbReference type="InterPro" id="IPR050150">
    <property type="entry name" value="IgV_Light_Chain"/>
</dbReference>
<reference evidence="3" key="2">
    <citation type="submission" date="2025-08" db="UniProtKB">
        <authorList>
            <consortium name="Ensembl"/>
        </authorList>
    </citation>
    <scope>IDENTIFICATION</scope>
</reference>
<evidence type="ECO:0000313" key="3">
    <source>
        <dbReference type="Ensembl" id="ENSSSUP00005021161.1"/>
    </source>
</evidence>
<dbReference type="InterPro" id="IPR007110">
    <property type="entry name" value="Ig-like_dom"/>
</dbReference>
<sequence length="131" mass="14005">MCGPIHCPFSLSLHVCLLAFRSLDQSVVTQTSAVSKPVDQIVTISCTGSSSKVGAGDVFWYQQQLGSVRSSHLWYDSNKHQGPGVPSRLSGSKDALANAGLLLISGLQPEDKADYYCAIGHSSGSNYHYSQ</sequence>
<name>A0A673UI78_SURSU</name>
<dbReference type="PROSITE" id="PS50835">
    <property type="entry name" value="IG_LIKE"/>
    <property type="match status" value="1"/>
</dbReference>
<dbReference type="Proteomes" id="UP000472268">
    <property type="component" value="Chromosome 14"/>
</dbReference>
<dbReference type="InterPro" id="IPR036179">
    <property type="entry name" value="Ig-like_dom_sf"/>
</dbReference>
<accession>A0A673UI78</accession>
<dbReference type="PANTHER" id="PTHR23267">
    <property type="entry name" value="IMMUNOGLOBULIN LIGHT CHAIN"/>
    <property type="match status" value="1"/>
</dbReference>
<keyword evidence="4" id="KW-1185">Reference proteome</keyword>
<evidence type="ECO:0000313" key="4">
    <source>
        <dbReference type="Proteomes" id="UP000472268"/>
    </source>
</evidence>
<dbReference type="SMART" id="SM00409">
    <property type="entry name" value="IG"/>
    <property type="match status" value="1"/>
</dbReference>
<organism evidence="3 4">
    <name type="scientific">Suricata suricatta</name>
    <name type="common">Meerkat</name>
    <dbReference type="NCBI Taxonomy" id="37032"/>
    <lineage>
        <taxon>Eukaryota</taxon>
        <taxon>Metazoa</taxon>
        <taxon>Chordata</taxon>
        <taxon>Craniata</taxon>
        <taxon>Vertebrata</taxon>
        <taxon>Euteleostomi</taxon>
        <taxon>Mammalia</taxon>
        <taxon>Eutheria</taxon>
        <taxon>Laurasiatheria</taxon>
        <taxon>Carnivora</taxon>
        <taxon>Feliformia</taxon>
        <taxon>Herpestidae</taxon>
        <taxon>Suricata</taxon>
    </lineage>
</organism>
<evidence type="ECO:0000256" key="1">
    <source>
        <dbReference type="SAM" id="SignalP"/>
    </source>
</evidence>
<feature type="chain" id="PRO_5025420465" description="Ig-like domain-containing protein" evidence="1">
    <location>
        <begin position="30"/>
        <end position="131"/>
    </location>
</feature>
<reference evidence="3 4" key="1">
    <citation type="submission" date="2019-05" db="EMBL/GenBank/DDBJ databases">
        <title>A Chromosome-scale Meerkat (S. suricatta) Genome Assembly.</title>
        <authorList>
            <person name="Dudchenko O."/>
            <person name="Lieberman Aiden E."/>
            <person name="Tung J."/>
            <person name="Barreiro L.B."/>
            <person name="Clutton-Brock T.H."/>
        </authorList>
    </citation>
    <scope>NUCLEOTIDE SEQUENCE [LARGE SCALE GENOMIC DNA]</scope>
</reference>
<reference evidence="3" key="3">
    <citation type="submission" date="2025-09" db="UniProtKB">
        <authorList>
            <consortium name="Ensembl"/>
        </authorList>
    </citation>
    <scope>IDENTIFICATION</scope>
</reference>
<dbReference type="Pfam" id="PF07686">
    <property type="entry name" value="V-set"/>
    <property type="match status" value="1"/>
</dbReference>
<feature type="signal peptide" evidence="1">
    <location>
        <begin position="1"/>
        <end position="29"/>
    </location>
</feature>
<dbReference type="AlphaFoldDB" id="A0A673UI78"/>
<evidence type="ECO:0000259" key="2">
    <source>
        <dbReference type="PROSITE" id="PS50835"/>
    </source>
</evidence>
<proteinExistence type="predicted"/>
<dbReference type="InterPro" id="IPR013106">
    <property type="entry name" value="Ig_V-set"/>
</dbReference>
<dbReference type="InterPro" id="IPR013783">
    <property type="entry name" value="Ig-like_fold"/>
</dbReference>